<evidence type="ECO:0000313" key="1">
    <source>
        <dbReference type="EMBL" id="AEA13539.1"/>
    </source>
</evidence>
<dbReference type="CDD" id="cd06558">
    <property type="entry name" value="crotonase-like"/>
    <property type="match status" value="1"/>
</dbReference>
<dbReference type="SUPFAM" id="SSF52096">
    <property type="entry name" value="ClpP/crotonase"/>
    <property type="match status" value="1"/>
</dbReference>
<dbReference type="PANTHER" id="PTHR11941:SF54">
    <property type="entry name" value="ENOYL-COA HYDRATASE, MITOCHONDRIAL"/>
    <property type="match status" value="1"/>
</dbReference>
<name>F2L5B4_THEU7</name>
<dbReference type="AlphaFoldDB" id="F2L5B4"/>
<organism evidence="1 2">
    <name type="scientific">Thermoproteus uzoniensis (strain 768-20)</name>
    <dbReference type="NCBI Taxonomy" id="999630"/>
    <lineage>
        <taxon>Archaea</taxon>
        <taxon>Thermoproteota</taxon>
        <taxon>Thermoprotei</taxon>
        <taxon>Thermoproteales</taxon>
        <taxon>Thermoproteaceae</taxon>
        <taxon>Thermoproteus</taxon>
    </lineage>
</organism>
<dbReference type="KEGG" id="tuz:TUZN_2081"/>
<dbReference type="Proteomes" id="UP000008138">
    <property type="component" value="Chromosome"/>
</dbReference>
<dbReference type="EMBL" id="CP002590">
    <property type="protein sequence ID" value="AEA13539.1"/>
    <property type="molecule type" value="Genomic_DNA"/>
</dbReference>
<dbReference type="GeneID" id="10361592"/>
<reference key="2">
    <citation type="submission" date="2011-03" db="EMBL/GenBank/DDBJ databases">
        <title>Complete genome sequence of the thermoacidophilic crenarchaeon Thermoproteus uzoniensis 768-20.</title>
        <authorList>
            <person name="Mardanov A.V."/>
            <person name="Gumerov V.M."/>
            <person name="Beletsky A.V."/>
            <person name="Prokofeva M.I."/>
            <person name="Bonch-Osmolovskaya E.A."/>
            <person name="Ravin N.V."/>
            <person name="Skryabin K.G."/>
        </authorList>
    </citation>
    <scope>NUCLEOTIDE SEQUENCE</scope>
    <source>
        <strain>768-20</strain>
    </source>
</reference>
<dbReference type="OrthoDB" id="28059at2157"/>
<dbReference type="RefSeq" id="WP_013680874.1">
    <property type="nucleotide sequence ID" value="NC_015315.1"/>
</dbReference>
<gene>
    <name evidence="1" type="ordered locus">TUZN_2081</name>
</gene>
<dbReference type="InterPro" id="IPR029045">
    <property type="entry name" value="ClpP/crotonase-like_dom_sf"/>
</dbReference>
<accession>F2L5B4</accession>
<dbReference type="GO" id="GO:0006635">
    <property type="term" value="P:fatty acid beta-oxidation"/>
    <property type="evidence" value="ECO:0007669"/>
    <property type="project" value="TreeGrafter"/>
</dbReference>
<dbReference type="PANTHER" id="PTHR11941">
    <property type="entry name" value="ENOYL-COA HYDRATASE-RELATED"/>
    <property type="match status" value="1"/>
</dbReference>
<dbReference type="Pfam" id="PF00378">
    <property type="entry name" value="ECH_1"/>
    <property type="match status" value="1"/>
</dbReference>
<dbReference type="HOGENOM" id="CLU_1092471_0_0_2"/>
<dbReference type="GO" id="GO:0016853">
    <property type="term" value="F:isomerase activity"/>
    <property type="evidence" value="ECO:0007669"/>
    <property type="project" value="UniProtKB-KW"/>
</dbReference>
<sequence length="256" mass="28373">MKSINFNKVNFWNEDNIGVIAINNNIQNFLDIDVIVQLSAALMIANNDDKVRWIAITGTGSSFFTAGVPWEFIEPTYASIRELVSNIKTLFSVLSTTPKPIVAVLNGSAVGLGMELALASDLTIAPPDVYLCYPEGAVDVPTLFSFNTLIQKLPRYDALNVLAGSPLPASVAAERGLIYMVGRDNLFGDAKSLIKQIKINQYTKELLYENIRRTIEPASSRLLDALLQNLLDSKKREVFLKTVRNLRNSCISKYKI</sequence>
<dbReference type="InterPro" id="IPR001753">
    <property type="entry name" value="Enoyl-CoA_hydra/iso"/>
</dbReference>
<keyword evidence="2" id="KW-1185">Reference proteome</keyword>
<dbReference type="STRING" id="999630.TUZN_2081"/>
<evidence type="ECO:0000313" key="2">
    <source>
        <dbReference type="Proteomes" id="UP000008138"/>
    </source>
</evidence>
<reference evidence="1 2" key="1">
    <citation type="journal article" date="2011" name="J. Bacteriol.">
        <title>Complete genome sequence of the thermoacidophilic crenarchaeon Thermoproteus uzoniensis 768-20.</title>
        <authorList>
            <person name="Mardanov A.V."/>
            <person name="Gumerov V.M."/>
            <person name="Beletsky A.V."/>
            <person name="Prokofeva M.I."/>
            <person name="Bonch-Osmolovskaya E.A."/>
            <person name="Ravin N.V."/>
            <person name="Skryabin K.G."/>
        </authorList>
    </citation>
    <scope>NUCLEOTIDE SEQUENCE [LARGE SCALE GENOMIC DNA]</scope>
    <source>
        <strain evidence="1 2">768-20</strain>
    </source>
</reference>
<proteinExistence type="predicted"/>
<dbReference type="Gene3D" id="3.90.226.10">
    <property type="entry name" value="2-enoyl-CoA Hydratase, Chain A, domain 1"/>
    <property type="match status" value="1"/>
</dbReference>
<dbReference type="eggNOG" id="arCOG00239">
    <property type="taxonomic scope" value="Archaea"/>
</dbReference>
<protein>
    <submittedName>
        <fullName evidence="1">Enoyl-CoA hydratase/isomerase</fullName>
    </submittedName>
</protein>